<proteinExistence type="predicted"/>
<dbReference type="SUPFAM" id="SSF56112">
    <property type="entry name" value="Protein kinase-like (PK-like)"/>
    <property type="match status" value="1"/>
</dbReference>
<evidence type="ECO:0000259" key="3">
    <source>
        <dbReference type="PROSITE" id="PS50011"/>
    </source>
</evidence>
<dbReference type="GO" id="GO:0005524">
    <property type="term" value="F:ATP binding"/>
    <property type="evidence" value="ECO:0007669"/>
    <property type="project" value="UniProtKB-UniRule"/>
</dbReference>
<dbReference type="PANTHER" id="PTHR44305">
    <property type="entry name" value="SI:DKEY-192D15.2-RELATED"/>
    <property type="match status" value="1"/>
</dbReference>
<protein>
    <recommendedName>
        <fullName evidence="3">Protein kinase domain-containing protein</fullName>
    </recommendedName>
</protein>
<comment type="caution">
    <text evidence="4">The sequence shown here is derived from an EMBL/GenBank/DDBJ whole genome shotgun (WGS) entry which is preliminary data.</text>
</comment>
<dbReference type="Pfam" id="PF00069">
    <property type="entry name" value="Pkinase"/>
    <property type="match status" value="1"/>
</dbReference>
<dbReference type="Gene3D" id="1.10.510.10">
    <property type="entry name" value="Transferase(Phosphotransferase) domain 1"/>
    <property type="match status" value="1"/>
</dbReference>
<name>A0AAN9UM84_9PEZI</name>
<dbReference type="InterPro" id="IPR017441">
    <property type="entry name" value="Protein_kinase_ATP_BS"/>
</dbReference>
<keyword evidence="1" id="KW-0547">Nucleotide-binding</keyword>
<feature type="compositionally biased region" description="Pro residues" evidence="2">
    <location>
        <begin position="140"/>
        <end position="149"/>
    </location>
</feature>
<feature type="binding site" evidence="1">
    <location>
        <position position="89"/>
    </location>
    <ligand>
        <name>ATP</name>
        <dbReference type="ChEBI" id="CHEBI:30616"/>
    </ligand>
</feature>
<dbReference type="InterPro" id="IPR011009">
    <property type="entry name" value="Kinase-like_dom_sf"/>
</dbReference>
<dbReference type="GO" id="GO:0004672">
    <property type="term" value="F:protein kinase activity"/>
    <property type="evidence" value="ECO:0007669"/>
    <property type="project" value="InterPro"/>
</dbReference>
<accession>A0AAN9UM84</accession>
<gene>
    <name evidence="4" type="ORF">SLS62_007749</name>
</gene>
<reference evidence="4 5" key="1">
    <citation type="submission" date="2024-02" db="EMBL/GenBank/DDBJ databases">
        <title>De novo assembly and annotation of 12 fungi associated with fruit tree decline syndrome in Ontario, Canada.</title>
        <authorList>
            <person name="Sulman M."/>
            <person name="Ellouze W."/>
            <person name="Ilyukhin E."/>
        </authorList>
    </citation>
    <scope>NUCLEOTIDE SEQUENCE [LARGE SCALE GENOMIC DNA]</scope>
    <source>
        <strain evidence="4 5">M11/M66-122</strain>
    </source>
</reference>
<evidence type="ECO:0000313" key="4">
    <source>
        <dbReference type="EMBL" id="KAK7750341.1"/>
    </source>
</evidence>
<dbReference type="SMART" id="SM00220">
    <property type="entry name" value="S_TKc"/>
    <property type="match status" value="1"/>
</dbReference>
<feature type="compositionally biased region" description="Basic and acidic residues" evidence="2">
    <location>
        <begin position="122"/>
        <end position="137"/>
    </location>
</feature>
<sequence>MNKLDLPYNPANLKNAQERQAYARLQQLKTFFESGRASAAPPGGSGGSAADKQRWKYQRVLGYGGNGVAAKFRIFEGPDDDHHRDVAVKVQLRDWRSSGLREEKRIMRPVRPATRKQRKLRKDLTPRELEEKKRRWDYNPNPPPPPPPRGAGGEVPDSQKDYIVMDYVPNGDLRTLIAKVNEEDTKFPDRVLWSFFMCLVKQCIGLAYYPRKFHPDRRLDDRDLDERIPPDQQKWRWKNMIHFDYDPLNIFVDNIDGTPEHLVVPKLKLADFGLAGEVKSQKRERRLAKWNFYAPEQFGSEWDFLPAERNGANICNEPVAGNYSIHTNIWCIGQVMFCLMTRRWPLQPPVAGGFKFPILPGNPDIITYGGTLFNGHWEDIDRDLRMVVSLCLAHNPTDRPTLEWLHGYIQGMLATPYRFVGQDDNTIYSWFQNQVLGAPT</sequence>
<keyword evidence="1" id="KW-0067">ATP-binding</keyword>
<dbReference type="EMBL" id="JAKJXP020000066">
    <property type="protein sequence ID" value="KAK7750341.1"/>
    <property type="molecule type" value="Genomic_DNA"/>
</dbReference>
<evidence type="ECO:0000313" key="5">
    <source>
        <dbReference type="Proteomes" id="UP001320420"/>
    </source>
</evidence>
<dbReference type="PROSITE" id="PS50011">
    <property type="entry name" value="PROTEIN_KINASE_DOM"/>
    <property type="match status" value="1"/>
</dbReference>
<keyword evidence="5" id="KW-1185">Reference proteome</keyword>
<dbReference type="InterPro" id="IPR000719">
    <property type="entry name" value="Prot_kinase_dom"/>
</dbReference>
<dbReference type="InterPro" id="IPR053083">
    <property type="entry name" value="TF_kinase-domain_protein"/>
</dbReference>
<dbReference type="PROSITE" id="PS00107">
    <property type="entry name" value="PROTEIN_KINASE_ATP"/>
    <property type="match status" value="1"/>
</dbReference>
<evidence type="ECO:0000256" key="2">
    <source>
        <dbReference type="SAM" id="MobiDB-lite"/>
    </source>
</evidence>
<evidence type="ECO:0000256" key="1">
    <source>
        <dbReference type="PROSITE-ProRule" id="PRU10141"/>
    </source>
</evidence>
<dbReference type="Proteomes" id="UP001320420">
    <property type="component" value="Unassembled WGS sequence"/>
</dbReference>
<dbReference type="PANTHER" id="PTHR44305:SF2">
    <property type="entry name" value="SI:DKEY-192D15.2"/>
    <property type="match status" value="1"/>
</dbReference>
<feature type="region of interest" description="Disordered" evidence="2">
    <location>
        <begin position="106"/>
        <end position="157"/>
    </location>
</feature>
<organism evidence="4 5">
    <name type="scientific">Diatrype stigma</name>
    <dbReference type="NCBI Taxonomy" id="117547"/>
    <lineage>
        <taxon>Eukaryota</taxon>
        <taxon>Fungi</taxon>
        <taxon>Dikarya</taxon>
        <taxon>Ascomycota</taxon>
        <taxon>Pezizomycotina</taxon>
        <taxon>Sordariomycetes</taxon>
        <taxon>Xylariomycetidae</taxon>
        <taxon>Xylariales</taxon>
        <taxon>Diatrypaceae</taxon>
        <taxon>Diatrype</taxon>
    </lineage>
</organism>
<feature type="domain" description="Protein kinase" evidence="3">
    <location>
        <begin position="55"/>
        <end position="409"/>
    </location>
</feature>
<dbReference type="AlphaFoldDB" id="A0AAN9UM84"/>